<reference evidence="4 5" key="1">
    <citation type="journal article" date="2024" name="BMC Genomics">
        <title>De novo assembly and annotation of Popillia japonica's genome with initial clues to its potential as an invasive pest.</title>
        <authorList>
            <person name="Cucini C."/>
            <person name="Boschi S."/>
            <person name="Funari R."/>
            <person name="Cardaioli E."/>
            <person name="Iannotti N."/>
            <person name="Marturano G."/>
            <person name="Paoli F."/>
            <person name="Bruttini M."/>
            <person name="Carapelli A."/>
            <person name="Frati F."/>
            <person name="Nardi F."/>
        </authorList>
    </citation>
    <scope>NUCLEOTIDE SEQUENCE [LARGE SCALE GENOMIC DNA]</scope>
    <source>
        <strain evidence="4">DMR45628</strain>
    </source>
</reference>
<dbReference type="Proteomes" id="UP001458880">
    <property type="component" value="Unassembled WGS sequence"/>
</dbReference>
<dbReference type="GO" id="GO:0005634">
    <property type="term" value="C:nucleus"/>
    <property type="evidence" value="ECO:0007669"/>
    <property type="project" value="TreeGrafter"/>
</dbReference>
<dbReference type="PANTHER" id="PTHR15666">
    <property type="entry name" value="COMM DOMAIN CONTAINING PROTEIN 5"/>
    <property type="match status" value="1"/>
</dbReference>
<sequence>MEHKIVNFNQELCSNISNKLHKQLLKVALKSLENQFDIPSDNLEKFKSDNNITDEQFCDLMEMYISLINVFIRCNKKEEFEEVLVTHGYPSSLIENIPLKFDNKEAILSSMKDTKLAINKLDYKIDISLQSKILNKVILPSVIFTLTYADNKDVTFSADSSTFHKLS</sequence>
<comment type="caution">
    <text evidence="4">The sequence shown here is derived from an EMBL/GenBank/DDBJ whole genome shotgun (WGS) entry which is preliminary data.</text>
</comment>
<organism evidence="4 5">
    <name type="scientific">Popillia japonica</name>
    <name type="common">Japanese beetle</name>
    <dbReference type="NCBI Taxonomy" id="7064"/>
    <lineage>
        <taxon>Eukaryota</taxon>
        <taxon>Metazoa</taxon>
        <taxon>Ecdysozoa</taxon>
        <taxon>Arthropoda</taxon>
        <taxon>Hexapoda</taxon>
        <taxon>Insecta</taxon>
        <taxon>Pterygota</taxon>
        <taxon>Neoptera</taxon>
        <taxon>Endopterygota</taxon>
        <taxon>Coleoptera</taxon>
        <taxon>Polyphaga</taxon>
        <taxon>Scarabaeiformia</taxon>
        <taxon>Scarabaeidae</taxon>
        <taxon>Rutelinae</taxon>
        <taxon>Popillia</taxon>
    </lineage>
</organism>
<dbReference type="InterPro" id="IPR017920">
    <property type="entry name" value="COMM"/>
</dbReference>
<dbReference type="PANTHER" id="PTHR15666:SF1">
    <property type="entry name" value="COMM DOMAIN-CONTAINING PROTEIN 5"/>
    <property type="match status" value="1"/>
</dbReference>
<evidence type="ECO:0000256" key="2">
    <source>
        <dbReference type="ARBA" id="ARBA00093452"/>
    </source>
</evidence>
<evidence type="ECO:0000313" key="4">
    <source>
        <dbReference type="EMBL" id="KAK9709750.1"/>
    </source>
</evidence>
<gene>
    <name evidence="4" type="ORF">QE152_g26431</name>
</gene>
<comment type="similarity">
    <text evidence="2">Belongs to the COMM domain-containing protein 5 family.</text>
</comment>
<keyword evidence="5" id="KW-1185">Reference proteome</keyword>
<accession>A0AAW1JXM3</accession>
<dbReference type="InterPro" id="IPR037357">
    <property type="entry name" value="COMMD5"/>
</dbReference>
<evidence type="ECO:0000256" key="1">
    <source>
        <dbReference type="ARBA" id="ARBA00016556"/>
    </source>
</evidence>
<protein>
    <recommendedName>
        <fullName evidence="1">COMM domain-containing protein 5</fullName>
    </recommendedName>
</protein>
<proteinExistence type="inferred from homology"/>
<evidence type="ECO:0000313" key="5">
    <source>
        <dbReference type="Proteomes" id="UP001458880"/>
    </source>
</evidence>
<evidence type="ECO:0000259" key="3">
    <source>
        <dbReference type="Pfam" id="PF07258"/>
    </source>
</evidence>
<dbReference type="AlphaFoldDB" id="A0AAW1JXM3"/>
<feature type="domain" description="COMM" evidence="3">
    <location>
        <begin position="119"/>
        <end position="166"/>
    </location>
</feature>
<dbReference type="EMBL" id="JASPKY010000303">
    <property type="protein sequence ID" value="KAK9709750.1"/>
    <property type="molecule type" value="Genomic_DNA"/>
</dbReference>
<name>A0AAW1JXM3_POPJA</name>
<dbReference type="Pfam" id="PF07258">
    <property type="entry name" value="COMM_domain"/>
    <property type="match status" value="1"/>
</dbReference>